<evidence type="ECO:0000259" key="5">
    <source>
        <dbReference type="Pfam" id="PF24883"/>
    </source>
</evidence>
<dbReference type="Gene3D" id="1.25.40.20">
    <property type="entry name" value="Ankyrin repeat-containing domain"/>
    <property type="match status" value="4"/>
</dbReference>
<accession>A0A8H8CNT5</accession>
<keyword evidence="1" id="KW-0677">Repeat</keyword>
<organism evidence="6">
    <name type="scientific">Psilocybe cubensis</name>
    <name type="common">Psychedelic mushroom</name>
    <name type="synonym">Stropharia cubensis</name>
    <dbReference type="NCBI Taxonomy" id="181762"/>
    <lineage>
        <taxon>Eukaryota</taxon>
        <taxon>Fungi</taxon>
        <taxon>Dikarya</taxon>
        <taxon>Basidiomycota</taxon>
        <taxon>Agaricomycotina</taxon>
        <taxon>Agaricomycetes</taxon>
        <taxon>Agaricomycetidae</taxon>
        <taxon>Agaricales</taxon>
        <taxon>Agaricineae</taxon>
        <taxon>Strophariaceae</taxon>
        <taxon>Psilocybe</taxon>
    </lineage>
</organism>
<feature type="repeat" description="ANK" evidence="3">
    <location>
        <begin position="678"/>
        <end position="711"/>
    </location>
</feature>
<evidence type="ECO:0000256" key="1">
    <source>
        <dbReference type="ARBA" id="ARBA00022737"/>
    </source>
</evidence>
<comment type="caution">
    <text evidence="6">The sequence shown here is derived from an EMBL/GenBank/DDBJ whole genome shotgun (WGS) entry which is preliminary data.</text>
</comment>
<evidence type="ECO:0000256" key="2">
    <source>
        <dbReference type="ARBA" id="ARBA00023043"/>
    </source>
</evidence>
<evidence type="ECO:0000313" key="6">
    <source>
        <dbReference type="EMBL" id="KAG5172128.1"/>
    </source>
</evidence>
<dbReference type="PROSITE" id="PS50297">
    <property type="entry name" value="ANK_REP_REGION"/>
    <property type="match status" value="1"/>
</dbReference>
<dbReference type="PANTHER" id="PTHR24188:SF29">
    <property type="entry name" value="GH09064P"/>
    <property type="match status" value="1"/>
</dbReference>
<protein>
    <recommendedName>
        <fullName evidence="5">Nephrocystin 3-like N-terminal domain-containing protein</fullName>
    </recommendedName>
</protein>
<dbReference type="Gene3D" id="3.40.50.300">
    <property type="entry name" value="P-loop containing nucleotide triphosphate hydrolases"/>
    <property type="match status" value="1"/>
</dbReference>
<dbReference type="PROSITE" id="PS50088">
    <property type="entry name" value="ANK_REPEAT"/>
    <property type="match status" value="3"/>
</dbReference>
<dbReference type="InterPro" id="IPR027417">
    <property type="entry name" value="P-loop_NTPase"/>
</dbReference>
<dbReference type="SUPFAM" id="SSF52540">
    <property type="entry name" value="P-loop containing nucleoside triphosphate hydrolases"/>
    <property type="match status" value="1"/>
</dbReference>
<feature type="repeat" description="ANK" evidence="3">
    <location>
        <begin position="610"/>
        <end position="643"/>
    </location>
</feature>
<evidence type="ECO:0000256" key="3">
    <source>
        <dbReference type="PROSITE-ProRule" id="PRU00023"/>
    </source>
</evidence>
<dbReference type="InterPro" id="IPR036770">
    <property type="entry name" value="Ankyrin_rpt-contain_sf"/>
</dbReference>
<feature type="repeat" description="ANK" evidence="3">
    <location>
        <begin position="1029"/>
        <end position="1062"/>
    </location>
</feature>
<reference evidence="6" key="1">
    <citation type="submission" date="2021-02" db="EMBL/GenBank/DDBJ databases">
        <title>Psilocybe cubensis genome.</title>
        <authorList>
            <person name="Mckernan K.J."/>
            <person name="Crawford S."/>
            <person name="Trippe A."/>
            <person name="Kane L.T."/>
            <person name="Mclaughlin S."/>
        </authorList>
    </citation>
    <scope>NUCLEOTIDE SEQUENCE [LARGE SCALE GENOMIC DNA]</scope>
    <source>
        <strain evidence="6">MGC-MH-2018</strain>
    </source>
</reference>
<proteinExistence type="predicted"/>
<evidence type="ECO:0000256" key="4">
    <source>
        <dbReference type="SAM" id="SignalP"/>
    </source>
</evidence>
<dbReference type="SUPFAM" id="SSF48403">
    <property type="entry name" value="Ankyrin repeat"/>
    <property type="match status" value="2"/>
</dbReference>
<keyword evidence="4" id="KW-0732">Signal</keyword>
<dbReference type="Pfam" id="PF12796">
    <property type="entry name" value="Ank_2"/>
    <property type="match status" value="4"/>
</dbReference>
<dbReference type="PANTHER" id="PTHR24188">
    <property type="entry name" value="ANKYRIN REPEAT PROTEIN"/>
    <property type="match status" value="1"/>
</dbReference>
<feature type="chain" id="PRO_5034187890" description="Nephrocystin 3-like N-terminal domain-containing protein" evidence="4">
    <location>
        <begin position="31"/>
        <end position="1132"/>
    </location>
</feature>
<gene>
    <name evidence="6" type="ORF">JR316_001623</name>
</gene>
<dbReference type="Pfam" id="PF00023">
    <property type="entry name" value="Ank"/>
    <property type="match status" value="2"/>
</dbReference>
<dbReference type="InterPro" id="IPR056884">
    <property type="entry name" value="NPHP3-like_N"/>
</dbReference>
<dbReference type="Pfam" id="PF24883">
    <property type="entry name" value="NPHP3_N"/>
    <property type="match status" value="1"/>
</dbReference>
<name>A0A8H8CNT5_PSICU</name>
<keyword evidence="2 3" id="KW-0040">ANK repeat</keyword>
<dbReference type="OrthoDB" id="7464126at2759"/>
<dbReference type="EMBL" id="JAFIQS010000002">
    <property type="protein sequence ID" value="KAG5172128.1"/>
    <property type="molecule type" value="Genomic_DNA"/>
</dbReference>
<dbReference type="SMART" id="SM00248">
    <property type="entry name" value="ANK"/>
    <property type="match status" value="17"/>
</dbReference>
<feature type="signal peptide" evidence="4">
    <location>
        <begin position="1"/>
        <end position="30"/>
    </location>
</feature>
<sequence length="1132" mass="124804">MPIILSSFITIGIAHLLFALPLSVLISSSAEDIRTMGNDEAMKFLQGGLFNGSNFQNFKDAMFIASQGNVQVSTTDTDATAVIRKLADWLTPLNFRAIHRDALSKSIHGTGEWLIKSSQFSLWVEHPNSSLWIEGIPGAGKTVLMSIVIDYLEHQLCSDNETVVYIYCRHDDERSITELLASLVKQLIENTDMNSPVFALVHDIYVTHKKRATLPNKHEFLALLHKAFTLFNKVYIVLDALDEAPNIHQDLISTLAGLPASFLFSSRPMQLIDLPKDTIIVSIGDHNQDDIEVFVQSKLRENSHISRVLRGHEEHVDDICTKIHKTSDGMFLLAALQIESLRGCGTFKKLSKALDLLPADLDSTYRSALSRIDNQEGDFPILAKRAITWLIYAHRPLTAAELMVALAIEDIDMPFDHDNIPPQDLIVAVSCGVIEIQQGSGVIRLVHYTAYDFFRKHAESLVPSPHAYISTSCIIYLTALGFTKGKISTITQFWNFVRQGRLIDYAYRNWIFHARQCGDESFPLEAVSKFVLETARYPVLYNDWDMELFKPCHVVAYYGLPIPLPWNDFCRSRTSDYHTPLTLAATNGVDTIVNSLLLCPDIDINAQTHSGETALMLASANGHHSIVLALLACDNIAVNLSNKLGYTALIQAIRNGHHATVDCLLAWKGININGQVGNAMTPLMYACMGDEQDIAIKLLSFDGIDVNVRDGRGDTVISCAIQRGHQSIIDTVLSLPGIDVNPTNLRGDTPLIIASERGNIAVVKRFISLRHININHQNVYGHTALMQAASQNHNAIVTTLLSSLEIDVNLKDYSGRTALMHATQFGRCSAVAALLCNRHVDANVQTQEGYTALMLASGSSEQNISTVKQLLCFEGIDVNLRSIYGETALMRASSRGHTEIVGLLLSFPGIRIDMEDKRGRTALFLACQYGHRAVVDSLLQFSKRHNITIGKLKTIDGATPLSLACKDGHSDSGIMKLLDILPCLRDIDINLDYSEGETALMHMCKHGYENTVKVLLSHPSVAVNLQNSNGETALMLACRKGRIGIVTALLSVPGIDVNLKNNHGSTALMYASWYGANEVVDALLSLPAIDTNACNNFGDTALSYAITYNHKIVVDAIQKHTSDDNCSPKKDT</sequence>
<dbReference type="AlphaFoldDB" id="A0A8H8CNT5"/>
<feature type="domain" description="Nephrocystin 3-like N-terminal" evidence="5">
    <location>
        <begin position="109"/>
        <end position="258"/>
    </location>
</feature>
<dbReference type="InterPro" id="IPR002110">
    <property type="entry name" value="Ankyrin_rpt"/>
</dbReference>